<feature type="transmembrane region" description="Helical" evidence="2">
    <location>
        <begin position="86"/>
        <end position="108"/>
    </location>
</feature>
<name>A0A316V757_9BASI</name>
<evidence type="ECO:0000256" key="1">
    <source>
        <dbReference type="SAM" id="MobiDB-lite"/>
    </source>
</evidence>
<dbReference type="InParanoid" id="A0A316V757"/>
<feature type="transmembrane region" description="Helical" evidence="2">
    <location>
        <begin position="195"/>
        <end position="221"/>
    </location>
</feature>
<keyword evidence="6" id="KW-1185">Reference proteome</keyword>
<dbReference type="PANTHER" id="PTHR40465:SF1">
    <property type="entry name" value="DUF6534 DOMAIN-CONTAINING PROTEIN"/>
    <property type="match status" value="1"/>
</dbReference>
<dbReference type="PANTHER" id="PTHR40465">
    <property type="entry name" value="CHROMOSOME 1, WHOLE GENOME SHOTGUN SEQUENCE"/>
    <property type="match status" value="1"/>
</dbReference>
<feature type="transmembrane region" description="Helical" evidence="2">
    <location>
        <begin position="120"/>
        <end position="140"/>
    </location>
</feature>
<feature type="chain" id="PRO_5016329189" description="DUF6534 domain-containing protein" evidence="3">
    <location>
        <begin position="24"/>
        <end position="599"/>
    </location>
</feature>
<evidence type="ECO:0000259" key="4">
    <source>
        <dbReference type="Pfam" id="PF20152"/>
    </source>
</evidence>
<dbReference type="EMBL" id="KZ819606">
    <property type="protein sequence ID" value="PWN32043.1"/>
    <property type="molecule type" value="Genomic_DNA"/>
</dbReference>
<accession>A0A316V757</accession>
<dbReference type="Pfam" id="PF20152">
    <property type="entry name" value="DUF6534"/>
    <property type="match status" value="1"/>
</dbReference>
<feature type="domain" description="DUF6534" evidence="4">
    <location>
        <begin position="257"/>
        <end position="342"/>
    </location>
</feature>
<feature type="compositionally biased region" description="Polar residues" evidence="1">
    <location>
        <begin position="567"/>
        <end position="581"/>
    </location>
</feature>
<evidence type="ECO:0000313" key="6">
    <source>
        <dbReference type="Proteomes" id="UP000245771"/>
    </source>
</evidence>
<proteinExistence type="predicted"/>
<feature type="compositionally biased region" description="Low complexity" evidence="1">
    <location>
        <begin position="445"/>
        <end position="458"/>
    </location>
</feature>
<protein>
    <recommendedName>
        <fullName evidence="4">DUF6534 domain-containing protein</fullName>
    </recommendedName>
</protein>
<dbReference type="AlphaFoldDB" id="A0A316V757"/>
<feature type="region of interest" description="Disordered" evidence="1">
    <location>
        <begin position="561"/>
        <end position="599"/>
    </location>
</feature>
<dbReference type="RefSeq" id="XP_025352345.1">
    <property type="nucleotide sequence ID" value="XM_025497932.1"/>
</dbReference>
<evidence type="ECO:0000256" key="3">
    <source>
        <dbReference type="SAM" id="SignalP"/>
    </source>
</evidence>
<feature type="transmembrane region" description="Helical" evidence="2">
    <location>
        <begin position="241"/>
        <end position="267"/>
    </location>
</feature>
<keyword evidence="3" id="KW-0732">Signal</keyword>
<keyword evidence="2" id="KW-1133">Transmembrane helix</keyword>
<keyword evidence="2" id="KW-0812">Transmembrane</keyword>
<feature type="transmembrane region" description="Helical" evidence="2">
    <location>
        <begin position="288"/>
        <end position="311"/>
    </location>
</feature>
<organism evidence="5 6">
    <name type="scientific">Meira miltonrushii</name>
    <dbReference type="NCBI Taxonomy" id="1280837"/>
    <lineage>
        <taxon>Eukaryota</taxon>
        <taxon>Fungi</taxon>
        <taxon>Dikarya</taxon>
        <taxon>Basidiomycota</taxon>
        <taxon>Ustilaginomycotina</taxon>
        <taxon>Exobasidiomycetes</taxon>
        <taxon>Exobasidiales</taxon>
        <taxon>Brachybasidiaceae</taxon>
        <taxon>Meira</taxon>
    </lineage>
</organism>
<sequence>MGKTRYWLILLFVLAIATTLCHGGDESIRMFKVRQVSTQTSGKVSGGADSAANAAQAAGDTIDTGSGGARSTPQTPKQFAELLSGVFFGGILTILFGGALAVQIWHYFERFGRKGSDRLILQMAVGSILFFSLFQVAVIIDRLYEIHVAKFGDFAFPLLTVGWQISASWVCIAINTGIVQIYYAHRVWLAFNKNIAIFIVYSIMIAFTFFGGFASAGLIIASGSAANVKGQALHSFQPNSIPWQFSVVFATWLCSLAATDVSLCFCLSYQLSKMSTPFFHTRYAVARLLLLSLETCLATCTLSLASMILFLSIPYQFHFQITFLPIGQVMASSLLVTLMARPSIARELAQDQLGLSLENNIDAASHNAPQSLAKPVVKRLMRKEYKKRPKGDGTGVHMTMTQSQMAVEPDGRRFEMEDDDASQYGEKRSMFSSPLGIPTRGVLQPTPFESTEPTPTNEKSGRRVNFKEMFLGDGQSGGVASRMKTLVPNNSNTDVGTSDSRYLGAVVASTPNVNIAKMANIGAEKGQKIVEVPKKESQSNLTGSVTPAGEVEVVQYGRTPLGRLVPMQSSNSLTRADGNTQYSSEAVSEEYEEGSYRAM</sequence>
<dbReference type="GeneID" id="37019713"/>
<evidence type="ECO:0000256" key="2">
    <source>
        <dbReference type="SAM" id="Phobius"/>
    </source>
</evidence>
<evidence type="ECO:0000313" key="5">
    <source>
        <dbReference type="EMBL" id="PWN32043.1"/>
    </source>
</evidence>
<feature type="region of interest" description="Disordered" evidence="1">
    <location>
        <begin position="428"/>
        <end position="460"/>
    </location>
</feature>
<dbReference type="InterPro" id="IPR045339">
    <property type="entry name" value="DUF6534"/>
</dbReference>
<reference evidence="5 6" key="1">
    <citation type="journal article" date="2018" name="Mol. Biol. Evol.">
        <title>Broad Genomic Sampling Reveals a Smut Pathogenic Ancestry of the Fungal Clade Ustilaginomycotina.</title>
        <authorList>
            <person name="Kijpornyongpan T."/>
            <person name="Mondo S.J."/>
            <person name="Barry K."/>
            <person name="Sandor L."/>
            <person name="Lee J."/>
            <person name="Lipzen A."/>
            <person name="Pangilinan J."/>
            <person name="LaButti K."/>
            <person name="Hainaut M."/>
            <person name="Henrissat B."/>
            <person name="Grigoriev I.V."/>
            <person name="Spatafora J.W."/>
            <person name="Aime M.C."/>
        </authorList>
    </citation>
    <scope>NUCLEOTIDE SEQUENCE [LARGE SCALE GENOMIC DNA]</scope>
    <source>
        <strain evidence="5 6">MCA 3882</strain>
    </source>
</reference>
<dbReference type="Proteomes" id="UP000245771">
    <property type="component" value="Unassembled WGS sequence"/>
</dbReference>
<gene>
    <name evidence="5" type="ORF">FA14DRAFT_157974</name>
</gene>
<feature type="transmembrane region" description="Helical" evidence="2">
    <location>
        <begin position="160"/>
        <end position="183"/>
    </location>
</feature>
<feature type="signal peptide" evidence="3">
    <location>
        <begin position="1"/>
        <end position="23"/>
    </location>
</feature>
<keyword evidence="2" id="KW-0472">Membrane</keyword>
<dbReference type="OrthoDB" id="3053610at2759"/>